<evidence type="ECO:0000256" key="1">
    <source>
        <dbReference type="SAM" id="Phobius"/>
    </source>
</evidence>
<proteinExistence type="predicted"/>
<comment type="caution">
    <text evidence="2">The sequence shown here is derived from an EMBL/GenBank/DDBJ whole genome shotgun (WGS) entry which is preliminary data.</text>
</comment>
<sequence>MNSIEEKLWDYIDGNCPPDEHKAIAMLIEQDEVYRKKYNELLQLNNEFAAMELDEPSMAFSYNVMETIRAEKAKQPLKAAVDKRIILGIASFFVLTLSALVIYMFSAVNWSAGNGVQIPEQLNMQIPHVNTFFTGPVVKAFLFFDLVMGLFLLDHYLRRKTAAKE</sequence>
<evidence type="ECO:0000313" key="3">
    <source>
        <dbReference type="Proteomes" id="UP000618754"/>
    </source>
</evidence>
<organism evidence="2 3">
    <name type="scientific">Mucilaginibacter rigui</name>
    <dbReference type="NCBI Taxonomy" id="534635"/>
    <lineage>
        <taxon>Bacteria</taxon>
        <taxon>Pseudomonadati</taxon>
        <taxon>Bacteroidota</taxon>
        <taxon>Sphingobacteriia</taxon>
        <taxon>Sphingobacteriales</taxon>
        <taxon>Sphingobacteriaceae</taxon>
        <taxon>Mucilaginibacter</taxon>
    </lineage>
</organism>
<keyword evidence="1" id="KW-1133">Transmembrane helix</keyword>
<name>A0ABR7X4X1_9SPHI</name>
<keyword evidence="1" id="KW-0812">Transmembrane</keyword>
<dbReference type="Proteomes" id="UP000618754">
    <property type="component" value="Unassembled WGS sequence"/>
</dbReference>
<feature type="transmembrane region" description="Helical" evidence="1">
    <location>
        <begin position="132"/>
        <end position="153"/>
    </location>
</feature>
<protein>
    <submittedName>
        <fullName evidence="2">Uncharacterized protein</fullName>
    </submittedName>
</protein>
<keyword evidence="1" id="KW-0472">Membrane</keyword>
<gene>
    <name evidence="2" type="ORF">IDJ75_10030</name>
</gene>
<reference evidence="2 3" key="1">
    <citation type="submission" date="2020-09" db="EMBL/GenBank/DDBJ databases">
        <title>Novel species of Mucilaginibacter isolated from a glacier on the Tibetan Plateau.</title>
        <authorList>
            <person name="Liu Q."/>
            <person name="Xin Y.-H."/>
        </authorList>
    </citation>
    <scope>NUCLEOTIDE SEQUENCE [LARGE SCALE GENOMIC DNA]</scope>
    <source>
        <strain evidence="2 3">CGMCC 1.13878</strain>
    </source>
</reference>
<dbReference type="RefSeq" id="WP_191175479.1">
    <property type="nucleotide sequence ID" value="NZ_JACWMW010000002.1"/>
</dbReference>
<feature type="transmembrane region" description="Helical" evidence="1">
    <location>
        <begin position="85"/>
        <end position="112"/>
    </location>
</feature>
<accession>A0ABR7X4X1</accession>
<dbReference type="EMBL" id="JACWMW010000002">
    <property type="protein sequence ID" value="MBD1385615.1"/>
    <property type="molecule type" value="Genomic_DNA"/>
</dbReference>
<keyword evidence="3" id="KW-1185">Reference proteome</keyword>
<evidence type="ECO:0000313" key="2">
    <source>
        <dbReference type="EMBL" id="MBD1385615.1"/>
    </source>
</evidence>